<accession>A0A517PVX3</accession>
<protein>
    <recommendedName>
        <fullName evidence="1">C2H2-type domain-containing protein</fullName>
    </recommendedName>
</protein>
<organism evidence="2 3">
    <name type="scientific">Gimesia chilikensis</name>
    <dbReference type="NCBI Taxonomy" id="2605989"/>
    <lineage>
        <taxon>Bacteria</taxon>
        <taxon>Pseudomonadati</taxon>
        <taxon>Planctomycetota</taxon>
        <taxon>Planctomycetia</taxon>
        <taxon>Planctomycetales</taxon>
        <taxon>Planctomycetaceae</taxon>
        <taxon>Gimesia</taxon>
    </lineage>
</organism>
<dbReference type="OrthoDB" id="9758243at2"/>
<evidence type="ECO:0000313" key="3">
    <source>
        <dbReference type="Proteomes" id="UP000320421"/>
    </source>
</evidence>
<keyword evidence="3" id="KW-1185">Reference proteome</keyword>
<name>A0A517PVX3_9PLAN</name>
<reference evidence="2 3" key="1">
    <citation type="submission" date="2019-02" db="EMBL/GenBank/DDBJ databases">
        <title>Deep-cultivation of Planctomycetes and their phenomic and genomic characterization uncovers novel biology.</title>
        <authorList>
            <person name="Wiegand S."/>
            <person name="Jogler M."/>
            <person name="Boedeker C."/>
            <person name="Pinto D."/>
            <person name="Vollmers J."/>
            <person name="Rivas-Marin E."/>
            <person name="Kohn T."/>
            <person name="Peeters S.H."/>
            <person name="Heuer A."/>
            <person name="Rast P."/>
            <person name="Oberbeckmann S."/>
            <person name="Bunk B."/>
            <person name="Jeske O."/>
            <person name="Meyerdierks A."/>
            <person name="Storesund J.E."/>
            <person name="Kallscheuer N."/>
            <person name="Luecker S."/>
            <person name="Lage O.M."/>
            <person name="Pohl T."/>
            <person name="Merkel B.J."/>
            <person name="Hornburger P."/>
            <person name="Mueller R.-W."/>
            <person name="Bruemmer F."/>
            <person name="Labrenz M."/>
            <person name="Spormann A.M."/>
            <person name="Op den Camp H."/>
            <person name="Overmann J."/>
            <person name="Amann R."/>
            <person name="Jetten M.S.M."/>
            <person name="Mascher T."/>
            <person name="Medema M.H."/>
            <person name="Devos D.P."/>
            <person name="Kaster A.-K."/>
            <person name="Ovreas L."/>
            <person name="Rohde M."/>
            <person name="Galperin M.Y."/>
            <person name="Jogler C."/>
        </authorList>
    </citation>
    <scope>NUCLEOTIDE SEQUENCE [LARGE SCALE GENOMIC DNA]</scope>
    <source>
        <strain evidence="2 3">HG66A1</strain>
    </source>
</reference>
<dbReference type="Proteomes" id="UP000320421">
    <property type="component" value="Chromosome"/>
</dbReference>
<feature type="domain" description="C2H2-type" evidence="1">
    <location>
        <begin position="169"/>
        <end position="191"/>
    </location>
</feature>
<dbReference type="PROSITE" id="PS00028">
    <property type="entry name" value="ZINC_FINGER_C2H2_1"/>
    <property type="match status" value="1"/>
</dbReference>
<evidence type="ECO:0000259" key="1">
    <source>
        <dbReference type="PROSITE" id="PS00028"/>
    </source>
</evidence>
<dbReference type="RefSeq" id="WP_145191062.1">
    <property type="nucleotide sequence ID" value="NZ_CP036266.1"/>
</dbReference>
<gene>
    <name evidence="2" type="ORF">HG66A1_53450</name>
</gene>
<dbReference type="InterPro" id="IPR013087">
    <property type="entry name" value="Znf_C2H2_type"/>
</dbReference>
<dbReference type="EMBL" id="CP036266">
    <property type="protein sequence ID" value="QDT23524.1"/>
    <property type="molecule type" value="Genomic_DNA"/>
</dbReference>
<dbReference type="AlphaFoldDB" id="A0A517PVX3"/>
<proteinExistence type="predicted"/>
<sequence>MIDYTEIDFRTDGWEQFARDFLVTRGFFIESTVDRGPDHGKDLLVTENLKGNLSSYQFRWLVSCKHNATSGKSVSEDDEPNILERLKHFKADGFIGFYSTLASSGLNSRLQALRENKEIKDYSIFDGRLIENLLMTTGYSPLMLQYFPNSYKNIRPLHLILDEYQPLKCKVCGKDLLMELYLKEHVGNLVHAKVGSEFHEAYVVCKVECDEVAEKQQHALERITQWADLDDLVMPIEFLRHIFTMVNRIRSGQDRYTDEAFDQAKNILISLAQRVLRHTTAEERQRFVELSQIPF</sequence>
<evidence type="ECO:0000313" key="2">
    <source>
        <dbReference type="EMBL" id="QDT23524.1"/>
    </source>
</evidence>